<dbReference type="PANTHER" id="PTHR37822">
    <property type="entry name" value="SPORE PHOTOPRODUCT LYASE-RELATED"/>
    <property type="match status" value="1"/>
</dbReference>
<dbReference type="Gene3D" id="3.80.30.30">
    <property type="match status" value="1"/>
</dbReference>
<dbReference type="EMBL" id="OJIN01000054">
    <property type="protein sequence ID" value="SPD72659.1"/>
    <property type="molecule type" value="Genomic_DNA"/>
</dbReference>
<protein>
    <recommendedName>
        <fullName evidence="2">DNA photolyase</fullName>
    </recommendedName>
</protein>
<reference evidence="1" key="1">
    <citation type="submission" date="2018-01" db="EMBL/GenBank/DDBJ databases">
        <authorList>
            <person name="Regsiter A."/>
            <person name="William W."/>
        </authorList>
    </citation>
    <scope>NUCLEOTIDE SEQUENCE</scope>
    <source>
        <strain evidence="1">TRIP AH-1</strain>
    </source>
</reference>
<dbReference type="AlphaFoldDB" id="A0A445MTC7"/>
<evidence type="ECO:0000313" key="1">
    <source>
        <dbReference type="EMBL" id="SPD72659.1"/>
    </source>
</evidence>
<dbReference type="Pfam" id="PF20903">
    <property type="entry name" value="SPL"/>
    <property type="match status" value="1"/>
</dbReference>
<dbReference type="PANTHER" id="PTHR37822:SF2">
    <property type="entry name" value="SPORE PHOTOPRODUCT LYASE"/>
    <property type="match status" value="1"/>
</dbReference>
<name>A0A445MTC7_9BACT</name>
<gene>
    <name evidence="1" type="ORF">PITCH_A1470008</name>
</gene>
<evidence type="ECO:0008006" key="2">
    <source>
        <dbReference type="Google" id="ProtNLM"/>
    </source>
</evidence>
<dbReference type="GO" id="GO:0042601">
    <property type="term" value="C:endospore-forming forespore"/>
    <property type="evidence" value="ECO:0007669"/>
    <property type="project" value="TreeGrafter"/>
</dbReference>
<proteinExistence type="predicted"/>
<dbReference type="InterPro" id="IPR049539">
    <property type="entry name" value="SPL"/>
</dbReference>
<organism evidence="1">
    <name type="scientific">uncultured Desulfobacterium sp</name>
    <dbReference type="NCBI Taxonomy" id="201089"/>
    <lineage>
        <taxon>Bacteria</taxon>
        <taxon>Pseudomonadati</taxon>
        <taxon>Thermodesulfobacteriota</taxon>
        <taxon>Desulfobacteria</taxon>
        <taxon>Desulfobacterales</taxon>
        <taxon>Desulfobacteriaceae</taxon>
        <taxon>Desulfobacterium</taxon>
        <taxon>environmental samples</taxon>
    </lineage>
</organism>
<dbReference type="GO" id="GO:0003913">
    <property type="term" value="F:DNA photolyase activity"/>
    <property type="evidence" value="ECO:0007669"/>
    <property type="project" value="TreeGrafter"/>
</dbReference>
<sequence>MISEPAIRKIIVEPDALRHDMTHRILQKLPETPVQNSTENADIKMTEQDMGKETLHLLAYKGDFLKQCPGTRNYICCGYQILNLATNCPIECSYCILQSYFNQPDLRLFVNVEEGLVKVLDSIDKNPEKIYRIGTGEFTDSLALDHVSSFSSLLIPEFTKRKNVILEFKTKTTQVNGLIDSQYRDRIVVSWSLNSPFISTHEEHNAASITKRLEAASRCQEEGFILGFHFDPIVCHHNWKDGYAKTVELLDKYIDPKGIIWISLGGFRFMPELKGIIRRRHQKSCVLNGEFIVGLDGKMRYFKPIRLELFSFMQEKLNKWHPDMGIYLCMESDDVWKMSLGWSPKDSEGLSRFLDNRVEMIFG</sequence>
<dbReference type="Gene3D" id="3.40.50.12110">
    <property type="match status" value="1"/>
</dbReference>
<accession>A0A445MTC7</accession>
<dbReference type="GO" id="GO:1904047">
    <property type="term" value="F:S-adenosyl-L-methionine binding"/>
    <property type="evidence" value="ECO:0007669"/>
    <property type="project" value="TreeGrafter"/>
</dbReference>
<dbReference type="GO" id="GO:0051539">
    <property type="term" value="F:4 iron, 4 sulfur cluster binding"/>
    <property type="evidence" value="ECO:0007669"/>
    <property type="project" value="TreeGrafter"/>
</dbReference>